<proteinExistence type="predicted"/>
<gene>
    <name evidence="1" type="ORF">D1O30_19585</name>
</gene>
<dbReference type="Proteomes" id="UP000268623">
    <property type="component" value="Unassembled WGS sequence"/>
</dbReference>
<accession>A0A3M9XJV2</accession>
<organism evidence="1 2">
    <name type="scientific">Methylocystis hirsuta</name>
    <dbReference type="NCBI Taxonomy" id="369798"/>
    <lineage>
        <taxon>Bacteria</taxon>
        <taxon>Pseudomonadati</taxon>
        <taxon>Pseudomonadota</taxon>
        <taxon>Alphaproteobacteria</taxon>
        <taxon>Hyphomicrobiales</taxon>
        <taxon>Methylocystaceae</taxon>
        <taxon>Methylocystis</taxon>
    </lineage>
</organism>
<evidence type="ECO:0000313" key="1">
    <source>
        <dbReference type="EMBL" id="RNJ48045.1"/>
    </source>
</evidence>
<reference evidence="1 2" key="1">
    <citation type="submission" date="2018-08" db="EMBL/GenBank/DDBJ databases">
        <title>Genome sequence of Methylocystis hirsuta CSC1, a methanotroph able to accumulate PHAs.</title>
        <authorList>
            <person name="Bordel S."/>
            <person name="Rodriguez E."/>
            <person name="Gancedo J."/>
            <person name="Munoz R."/>
        </authorList>
    </citation>
    <scope>NUCLEOTIDE SEQUENCE [LARGE SCALE GENOMIC DNA]</scope>
    <source>
        <strain evidence="1 2">CSC1</strain>
    </source>
</reference>
<evidence type="ECO:0008006" key="3">
    <source>
        <dbReference type="Google" id="ProtNLM"/>
    </source>
</evidence>
<name>A0A3M9XJV2_9HYPH</name>
<evidence type="ECO:0000313" key="2">
    <source>
        <dbReference type="Proteomes" id="UP000268623"/>
    </source>
</evidence>
<sequence>MSLGASETENNDTLSQDEVRACLNRLTMDERKQLAIISRMLSAGTGLDPDEIISDTVLSTMTERALPRAIPFMACLVETMRSRVSNARKKAKRDIVEYRSPIGDQSDSVPQVVSVEPDAETDLIAREDAQAKAVRNEVVIAKITAALGDDYEAQLCLTGWSEGLKGKELHELCGVAQKDFDYLAKRVRRVAKRLLPEGWKP</sequence>
<comment type="caution">
    <text evidence="1">The sequence shown here is derived from an EMBL/GenBank/DDBJ whole genome shotgun (WGS) entry which is preliminary data.</text>
</comment>
<dbReference type="EMBL" id="QWDD01000003">
    <property type="protein sequence ID" value="RNJ48045.1"/>
    <property type="molecule type" value="Genomic_DNA"/>
</dbReference>
<protein>
    <recommendedName>
        <fullName evidence="3">Sigma-70 family RNA polymerase sigma factor</fullName>
    </recommendedName>
</protein>
<dbReference type="AlphaFoldDB" id="A0A3M9XJV2"/>
<keyword evidence="2" id="KW-1185">Reference proteome</keyword>